<dbReference type="EMBL" id="UINC01038981">
    <property type="protein sequence ID" value="SVB36792.1"/>
    <property type="molecule type" value="Genomic_DNA"/>
</dbReference>
<protein>
    <submittedName>
        <fullName evidence="1">Uncharacterized protein</fullName>
    </submittedName>
</protein>
<proteinExistence type="predicted"/>
<name>A0A382DFH3_9ZZZZ</name>
<dbReference type="AlphaFoldDB" id="A0A382DFH3"/>
<feature type="non-terminal residue" evidence="1">
    <location>
        <position position="400"/>
    </location>
</feature>
<sequence>MASLTQCINDGLQAKVVTEQMALDLRDSVTKFSERHILEGVDPEAAKRMAQTDAIKAKMGELALQRRQKALQIIKVKTAIDAANAHPKGFRRGIVSIITKDIQDILSDTNVDLRAKAIEGQFHMKIATAMERFRTKTLGLRQDIAGMREVVREIEGVNTGNKIARDFAKQISEVFEDARLRFNRAGGNIGKIDNWFPHWWDPKLIAKITRENFVEQFGSKLDRDRMLNHLGIPMDDLEIRILLERAYDDIRTDGLHSLDPSGAKGGTKLANRHQEHRVLKFKNVDDWLALNDAYGRPDLYTTMMDHLSNKSHEIALLEVLGPNPEATYQYLRTLSQKKGASEPGLASMDALWNVASGKVNNSVWVAGADFMKSTRSLLVAAQLGGAFLSSLNDPWIARMT</sequence>
<accession>A0A382DFH3</accession>
<organism evidence="1">
    <name type="scientific">marine metagenome</name>
    <dbReference type="NCBI Taxonomy" id="408172"/>
    <lineage>
        <taxon>unclassified sequences</taxon>
        <taxon>metagenomes</taxon>
        <taxon>ecological metagenomes</taxon>
    </lineage>
</organism>
<gene>
    <name evidence="1" type="ORF">METZ01_LOCUS189646</name>
</gene>
<reference evidence="1" key="1">
    <citation type="submission" date="2018-05" db="EMBL/GenBank/DDBJ databases">
        <authorList>
            <person name="Lanie J.A."/>
            <person name="Ng W.-L."/>
            <person name="Kazmierczak K.M."/>
            <person name="Andrzejewski T.M."/>
            <person name="Davidsen T.M."/>
            <person name="Wayne K.J."/>
            <person name="Tettelin H."/>
            <person name="Glass J.I."/>
            <person name="Rusch D."/>
            <person name="Podicherti R."/>
            <person name="Tsui H.-C.T."/>
            <person name="Winkler M.E."/>
        </authorList>
    </citation>
    <scope>NUCLEOTIDE SEQUENCE</scope>
</reference>
<evidence type="ECO:0000313" key="1">
    <source>
        <dbReference type="EMBL" id="SVB36792.1"/>
    </source>
</evidence>